<dbReference type="InterPro" id="IPR024002">
    <property type="entry name" value="For/NO2_transpt_CS"/>
</dbReference>
<dbReference type="PANTHER" id="PTHR30520:SF8">
    <property type="entry name" value="NITRITE TRANSPORTER NIRC"/>
    <property type="match status" value="1"/>
</dbReference>
<keyword evidence="9" id="KW-1185">Reference proteome</keyword>
<protein>
    <submittedName>
        <fullName evidence="8">Formate/nitrite transporter family protein</fullName>
    </submittedName>
</protein>
<evidence type="ECO:0000256" key="1">
    <source>
        <dbReference type="ARBA" id="ARBA00004141"/>
    </source>
</evidence>
<evidence type="ECO:0000256" key="3">
    <source>
        <dbReference type="ARBA" id="ARBA00022989"/>
    </source>
</evidence>
<proteinExistence type="inferred from homology"/>
<keyword evidence="3 7" id="KW-1133">Transmembrane helix</keyword>
<dbReference type="EMBL" id="CP101988">
    <property type="protein sequence ID" value="UUI74964.1"/>
    <property type="molecule type" value="Genomic_DNA"/>
</dbReference>
<dbReference type="PROSITE" id="PS01006">
    <property type="entry name" value="FORMATE_NITRITE_TP_2"/>
    <property type="match status" value="1"/>
</dbReference>
<evidence type="ECO:0000313" key="8">
    <source>
        <dbReference type="EMBL" id="UUI74964.1"/>
    </source>
</evidence>
<feature type="transmembrane region" description="Helical" evidence="7">
    <location>
        <begin position="231"/>
        <end position="253"/>
    </location>
</feature>
<evidence type="ECO:0000256" key="4">
    <source>
        <dbReference type="ARBA" id="ARBA00023136"/>
    </source>
</evidence>
<dbReference type="RefSeq" id="WP_227570165.1">
    <property type="nucleotide sequence ID" value="NZ_CP101988.1"/>
</dbReference>
<feature type="transmembrane region" description="Helical" evidence="7">
    <location>
        <begin position="189"/>
        <end position="211"/>
    </location>
</feature>
<reference evidence="8 9" key="1">
    <citation type="submission" date="2022-07" db="EMBL/GenBank/DDBJ databases">
        <title>Novel species in genus cellulomonas.</title>
        <authorList>
            <person name="Ye L."/>
        </authorList>
    </citation>
    <scope>NUCLEOTIDE SEQUENCE [LARGE SCALE GENOMIC DNA]</scope>
    <source>
        <strain evidence="9">zg-Y338</strain>
    </source>
</reference>
<name>A0ABY5KZA2_9CELL</name>
<evidence type="ECO:0000256" key="5">
    <source>
        <dbReference type="ARBA" id="ARBA00049660"/>
    </source>
</evidence>
<keyword evidence="4 7" id="KW-0472">Membrane</keyword>
<evidence type="ECO:0000256" key="2">
    <source>
        <dbReference type="ARBA" id="ARBA00022692"/>
    </source>
</evidence>
<keyword evidence="2 7" id="KW-0812">Transmembrane</keyword>
<dbReference type="Pfam" id="PF01226">
    <property type="entry name" value="Form_Nir_trans"/>
    <property type="match status" value="1"/>
</dbReference>
<comment type="similarity">
    <text evidence="5">Belongs to the FNT transporter (TC 1.A.16) family.</text>
</comment>
<evidence type="ECO:0000313" key="9">
    <source>
        <dbReference type="Proteomes" id="UP001316189"/>
    </source>
</evidence>
<feature type="transmembrane region" description="Helical" evidence="7">
    <location>
        <begin position="63"/>
        <end position="84"/>
    </location>
</feature>
<dbReference type="PANTHER" id="PTHR30520">
    <property type="entry name" value="FORMATE TRANSPORTER-RELATED"/>
    <property type="match status" value="1"/>
</dbReference>
<feature type="transmembrane region" description="Helical" evidence="7">
    <location>
        <begin position="158"/>
        <end position="177"/>
    </location>
</feature>
<dbReference type="InterPro" id="IPR000292">
    <property type="entry name" value="For/NO2_transpt"/>
</dbReference>
<feature type="transmembrane region" description="Helical" evidence="7">
    <location>
        <begin position="26"/>
        <end position="51"/>
    </location>
</feature>
<sequence length="367" mass="36303">MLSISETLDQQGAAAKKKAALTRTPGVYLVHTMLAGAYIGIGVVIMTTAGGPLAVAGSPWAPLVQGLVFGVALTIVVVAGGELATSAMMTLTQGALGKSISWGRAAATLVFCLAGNFLGALLFATLVHLSGALGPATDAGRTIAWMVEHKAAETTTQLFFRGILCNLLVCLAIWSAARLRSEGAKIAMIFACVMVFITSGFEHVVANMTTFSLGLLGGLPHASWMELGRNVAAVGLGNLVGGGLLVGAAYAYAAGRPAPLEAPAVDPAPAATSVPAGGAPAVAATAAMATATSLAATASATSPAGMGAVSTVGTVGGVAAVGVIAPVGSAASRHDVPLVRRPGPLVAETPAAGRHADGAGRRTPTRP</sequence>
<organism evidence="8 9">
    <name type="scientific">Cellulomonas chengniuliangii</name>
    <dbReference type="NCBI Taxonomy" id="2968084"/>
    <lineage>
        <taxon>Bacteria</taxon>
        <taxon>Bacillati</taxon>
        <taxon>Actinomycetota</taxon>
        <taxon>Actinomycetes</taxon>
        <taxon>Micrococcales</taxon>
        <taxon>Cellulomonadaceae</taxon>
        <taxon>Cellulomonas</taxon>
    </lineage>
</organism>
<feature type="region of interest" description="Disordered" evidence="6">
    <location>
        <begin position="344"/>
        <end position="367"/>
    </location>
</feature>
<feature type="transmembrane region" description="Helical" evidence="7">
    <location>
        <begin position="105"/>
        <end position="127"/>
    </location>
</feature>
<evidence type="ECO:0000256" key="7">
    <source>
        <dbReference type="SAM" id="Phobius"/>
    </source>
</evidence>
<accession>A0ABY5KZA2</accession>
<evidence type="ECO:0000256" key="6">
    <source>
        <dbReference type="SAM" id="MobiDB-lite"/>
    </source>
</evidence>
<gene>
    <name evidence="8" type="ORF">NP064_14445</name>
</gene>
<comment type="subcellular location">
    <subcellularLocation>
        <location evidence="1">Membrane</location>
        <topology evidence="1">Multi-pass membrane protein</topology>
    </subcellularLocation>
</comment>
<dbReference type="Proteomes" id="UP001316189">
    <property type="component" value="Chromosome"/>
</dbReference>
<dbReference type="Gene3D" id="1.20.1080.10">
    <property type="entry name" value="Glycerol uptake facilitator protein"/>
    <property type="match status" value="1"/>
</dbReference>
<dbReference type="InterPro" id="IPR023271">
    <property type="entry name" value="Aquaporin-like"/>
</dbReference>